<feature type="coiled-coil region" evidence="2">
    <location>
        <begin position="516"/>
        <end position="546"/>
    </location>
</feature>
<dbReference type="PROSITE" id="PS50103">
    <property type="entry name" value="ZF_C3H1"/>
    <property type="match status" value="1"/>
</dbReference>
<feature type="domain" description="C3H1-type" evidence="4">
    <location>
        <begin position="1203"/>
        <end position="1232"/>
    </location>
</feature>
<reference evidence="5" key="1">
    <citation type="submission" date="2021-01" db="EMBL/GenBank/DDBJ databases">
        <authorList>
            <consortium name="Genoscope - CEA"/>
            <person name="William W."/>
        </authorList>
    </citation>
    <scope>NUCLEOTIDE SEQUENCE</scope>
</reference>
<dbReference type="OrthoDB" id="296454at2759"/>
<evidence type="ECO:0000259" key="4">
    <source>
        <dbReference type="PROSITE" id="PS50103"/>
    </source>
</evidence>
<feature type="compositionally biased region" description="Basic residues" evidence="3">
    <location>
        <begin position="1291"/>
        <end position="1305"/>
    </location>
</feature>
<keyword evidence="1" id="KW-0479">Metal-binding</keyword>
<keyword evidence="1" id="KW-0862">Zinc</keyword>
<gene>
    <name evidence="5" type="ORF">PSON_ATCC_30995.1.T0490178</name>
</gene>
<feature type="coiled-coil region" evidence="2">
    <location>
        <begin position="1072"/>
        <end position="1103"/>
    </location>
</feature>
<protein>
    <recommendedName>
        <fullName evidence="4">C3H1-type domain-containing protein</fullName>
    </recommendedName>
</protein>
<dbReference type="Proteomes" id="UP000692954">
    <property type="component" value="Unassembled WGS sequence"/>
</dbReference>
<feature type="region of interest" description="Disordered" evidence="3">
    <location>
        <begin position="228"/>
        <end position="248"/>
    </location>
</feature>
<evidence type="ECO:0000313" key="5">
    <source>
        <dbReference type="EMBL" id="CAD8086081.1"/>
    </source>
</evidence>
<keyword evidence="2" id="KW-0175">Coiled coil</keyword>
<sequence>MLQLIQEQISQRLLFTLKKEFKLAYGLNQAKIVVYGIYLIKCQQFFSIQWGLKGLIIKLNKNNFIIFLAILLLTDFQIMHKQYNFAGVDLLQEFPEQQSYFEQTQGYANDFESSRQPVIQEAYQPTNLGKDLFITLQNEYRNTRKVTTYSDKALFDLWKVIARSQSGKPPPKKPAKEPENELIKKQLEHKRNLHFYAQANEKDVQYTLKQFGEAEEQNANISKFIEERQSQLQQQKKEQEKKNKKMSKQVLDRLFPKPLIQQEDDIKTKEKKQREQFVEAVIQHYKAKNPDHKNFKYPDRLRQYWNDIQNNKPEGKGDDFDLYFQDSMEMINDQFYKFKGFYTDNVEDIIKVWKQTLQNSKQEIVTYESEDNLRTLLTQYLQMKKDQEDVNLGLRKMEMEKSMKKKKTEINYQRVTEIAKPKDRLRVGKTLLELKKMYPNDKILRRMLLQEFRDTKVAKYPLEYDVVDSDEENKQKMRHLSQKGGCVITLEEMEVPTKMKIEEIADLFEKHMDLYYSEKQTALRKEEQERKKKRQAEFKLKKYIEQMAKKYLELRKKRLEEKVPTINEYLSTMYKQMLISHKEATRENFPHLKYGESKKLRKKSYPSSLKRYFFGMMKSYVRRKYDYIKDETNRIGFWVPTNGKSMCVVHKDSLCPPGCTRQTLNQRVIGQSKLVKEAQLFADRPKTSVWDSDNYQSERCNIMMTFSDAKECTFQPAVCYRMPEKLKRVILSTHNWAQNNVGKSGSLKHFLSQFGDNFKKVPSIYRFGIFKRSQVLYRKGDYRKSYQLLALCFNIRDLKLIFRDPEVKMKQPKPHPIFNPQNMGIDDDELKKVPHENLQLMEPEYQNKPEYKFLLEVYLFIKQLESYEDQLFQSQNNLKRMLKQDQHYYTSLQALNKSQSYDLRKLTVKDQMCPLGQNCPSIQTRWPNSNVSGVTPIGAECMFAHHLYELRFRQELRARKTALRGTLKAVTERLGGNLAIKAWNPGGNTMKLCIGCSEKALCSECAMKKKNIATLEILRRKAKKAYLKIQQRPKFKERRKMEEKEAKNYNIKLSCLSRANALYNKERFSEAFEVILKAIEIVKQEIEEKEKDFETSQMNLKKQLQIDPDTDVTIKQVYESTVKLNPDDKQEAQKLYMYAKQTHLDDNDPEPDTKQFINRQIELLYRKIESKLQDNVNDIQLMKQRINKIEDKEDQKAKSKGKDLSMKMCPEFIKEGRCKKGQKECSYSHNYLLLDLEPTDSKLKSLQESIKMKEISLRESKPPIPWVQSGLKDAEEYNNTAAYDKELEKKRILRSKSKQSKHSKSQSKELYSQDFEDIKTPIYERKKKQNY</sequence>
<evidence type="ECO:0000256" key="2">
    <source>
        <dbReference type="SAM" id="Coils"/>
    </source>
</evidence>
<accession>A0A8S1N7T6</accession>
<comment type="caution">
    <text evidence="5">The sequence shown here is derived from an EMBL/GenBank/DDBJ whole genome shotgun (WGS) entry which is preliminary data.</text>
</comment>
<keyword evidence="6" id="KW-1185">Reference proteome</keyword>
<evidence type="ECO:0000256" key="1">
    <source>
        <dbReference type="PROSITE-ProRule" id="PRU00723"/>
    </source>
</evidence>
<evidence type="ECO:0000313" key="6">
    <source>
        <dbReference type="Proteomes" id="UP000692954"/>
    </source>
</evidence>
<dbReference type="EMBL" id="CAJJDN010000049">
    <property type="protein sequence ID" value="CAD8086081.1"/>
    <property type="molecule type" value="Genomic_DNA"/>
</dbReference>
<keyword evidence="1" id="KW-0863">Zinc-finger</keyword>
<feature type="zinc finger region" description="C3H1-type" evidence="1">
    <location>
        <begin position="1203"/>
        <end position="1232"/>
    </location>
</feature>
<name>A0A8S1N7T6_9CILI</name>
<dbReference type="InterPro" id="IPR000571">
    <property type="entry name" value="Znf_CCCH"/>
</dbReference>
<organism evidence="5 6">
    <name type="scientific">Paramecium sonneborni</name>
    <dbReference type="NCBI Taxonomy" id="65129"/>
    <lineage>
        <taxon>Eukaryota</taxon>
        <taxon>Sar</taxon>
        <taxon>Alveolata</taxon>
        <taxon>Ciliophora</taxon>
        <taxon>Intramacronucleata</taxon>
        <taxon>Oligohymenophorea</taxon>
        <taxon>Peniculida</taxon>
        <taxon>Parameciidae</taxon>
        <taxon>Paramecium</taxon>
    </lineage>
</organism>
<evidence type="ECO:0000256" key="3">
    <source>
        <dbReference type="SAM" id="MobiDB-lite"/>
    </source>
</evidence>
<feature type="region of interest" description="Disordered" evidence="3">
    <location>
        <begin position="1291"/>
        <end position="1312"/>
    </location>
</feature>
<dbReference type="GO" id="GO:0008270">
    <property type="term" value="F:zinc ion binding"/>
    <property type="evidence" value="ECO:0007669"/>
    <property type="project" value="UniProtKB-KW"/>
</dbReference>
<proteinExistence type="predicted"/>
<feature type="compositionally biased region" description="Basic and acidic residues" evidence="3">
    <location>
        <begin position="228"/>
        <end position="241"/>
    </location>
</feature>